<dbReference type="Gene3D" id="1.20.120.530">
    <property type="entry name" value="GntR ligand-binding domain-like"/>
    <property type="match status" value="1"/>
</dbReference>
<dbReference type="SMART" id="SM00895">
    <property type="entry name" value="FCD"/>
    <property type="match status" value="1"/>
</dbReference>
<dbReference type="PROSITE" id="PS50949">
    <property type="entry name" value="HTH_GNTR"/>
    <property type="match status" value="1"/>
</dbReference>
<dbReference type="SUPFAM" id="SSF46785">
    <property type="entry name" value="Winged helix' DNA-binding domain"/>
    <property type="match status" value="1"/>
</dbReference>
<dbReference type="Gene3D" id="1.10.10.10">
    <property type="entry name" value="Winged helix-like DNA-binding domain superfamily/Winged helix DNA-binding domain"/>
    <property type="match status" value="1"/>
</dbReference>
<protein>
    <submittedName>
        <fullName evidence="5">GntR family transcriptional regulator</fullName>
    </submittedName>
</protein>
<dbReference type="SUPFAM" id="SSF48008">
    <property type="entry name" value="GntR ligand-binding domain-like"/>
    <property type="match status" value="1"/>
</dbReference>
<dbReference type="Pfam" id="PF07729">
    <property type="entry name" value="FCD"/>
    <property type="match status" value="1"/>
</dbReference>
<dbReference type="EMBL" id="JAVREH010000101">
    <property type="protein sequence ID" value="MDT0264408.1"/>
    <property type="molecule type" value="Genomic_DNA"/>
</dbReference>
<dbReference type="SMART" id="SM00345">
    <property type="entry name" value="HTH_GNTR"/>
    <property type="match status" value="1"/>
</dbReference>
<dbReference type="InterPro" id="IPR036388">
    <property type="entry name" value="WH-like_DNA-bd_sf"/>
</dbReference>
<keyword evidence="3" id="KW-0804">Transcription</keyword>
<dbReference type="Pfam" id="PF00392">
    <property type="entry name" value="GntR"/>
    <property type="match status" value="1"/>
</dbReference>
<dbReference type="InterPro" id="IPR011711">
    <property type="entry name" value="GntR_C"/>
</dbReference>
<dbReference type="Proteomes" id="UP001183176">
    <property type="component" value="Unassembled WGS sequence"/>
</dbReference>
<dbReference type="InterPro" id="IPR008920">
    <property type="entry name" value="TF_FadR/GntR_C"/>
</dbReference>
<reference evidence="6" key="1">
    <citation type="submission" date="2023-07" db="EMBL/GenBank/DDBJ databases">
        <title>30 novel species of actinomycetes from the DSMZ collection.</title>
        <authorList>
            <person name="Nouioui I."/>
        </authorList>
    </citation>
    <scope>NUCLEOTIDE SEQUENCE [LARGE SCALE GENOMIC DNA]</scope>
    <source>
        <strain evidence="6">DSM 44399</strain>
    </source>
</reference>
<organism evidence="5 6">
    <name type="scientific">Jatrophihabitans lederbergiae</name>
    <dbReference type="NCBI Taxonomy" id="3075547"/>
    <lineage>
        <taxon>Bacteria</taxon>
        <taxon>Bacillati</taxon>
        <taxon>Actinomycetota</taxon>
        <taxon>Actinomycetes</taxon>
        <taxon>Jatrophihabitantales</taxon>
        <taxon>Jatrophihabitantaceae</taxon>
        <taxon>Jatrophihabitans</taxon>
    </lineage>
</organism>
<keyword evidence="2" id="KW-0238">DNA-binding</keyword>
<dbReference type="PANTHER" id="PTHR43537">
    <property type="entry name" value="TRANSCRIPTIONAL REGULATOR, GNTR FAMILY"/>
    <property type="match status" value="1"/>
</dbReference>
<sequence length="226" mass="24072">MMIGAMSQRPERLIDAVRLRLQGAILAGELAPGQQLSVPELARQLDVSRGLVREAVLQLVADGLAVERPRRGVVVVTIGADEVRQIHEVREALEGQAARLCAQNATPELIEQLQEALADQHSAIRQGDGGGYAHTDAHFHSLLGLHCGNPMLAALIERMHTQMQLALDRVAEAPEHRSQGHAELRAVLDAVRAGAPPAAEAAMRAHIARTRSSITDGTAPGGGAPR</sequence>
<evidence type="ECO:0000259" key="4">
    <source>
        <dbReference type="PROSITE" id="PS50949"/>
    </source>
</evidence>
<accession>A0ABU2JHE8</accession>
<evidence type="ECO:0000313" key="6">
    <source>
        <dbReference type="Proteomes" id="UP001183176"/>
    </source>
</evidence>
<evidence type="ECO:0000256" key="1">
    <source>
        <dbReference type="ARBA" id="ARBA00023015"/>
    </source>
</evidence>
<evidence type="ECO:0000313" key="5">
    <source>
        <dbReference type="EMBL" id="MDT0264408.1"/>
    </source>
</evidence>
<gene>
    <name evidence="5" type="ORF">RM423_23905</name>
</gene>
<dbReference type="PANTHER" id="PTHR43537:SF5">
    <property type="entry name" value="UXU OPERON TRANSCRIPTIONAL REGULATOR"/>
    <property type="match status" value="1"/>
</dbReference>
<comment type="caution">
    <text evidence="5">The sequence shown here is derived from an EMBL/GenBank/DDBJ whole genome shotgun (WGS) entry which is preliminary data.</text>
</comment>
<name>A0ABU2JHE8_9ACTN</name>
<dbReference type="InterPro" id="IPR000524">
    <property type="entry name" value="Tscrpt_reg_HTH_GntR"/>
</dbReference>
<dbReference type="InterPro" id="IPR036390">
    <property type="entry name" value="WH_DNA-bd_sf"/>
</dbReference>
<evidence type="ECO:0000256" key="2">
    <source>
        <dbReference type="ARBA" id="ARBA00023125"/>
    </source>
</evidence>
<dbReference type="RefSeq" id="WP_311425548.1">
    <property type="nucleotide sequence ID" value="NZ_JAVREH010000101.1"/>
</dbReference>
<keyword evidence="1" id="KW-0805">Transcription regulation</keyword>
<dbReference type="CDD" id="cd07377">
    <property type="entry name" value="WHTH_GntR"/>
    <property type="match status" value="1"/>
</dbReference>
<keyword evidence="6" id="KW-1185">Reference proteome</keyword>
<evidence type="ECO:0000256" key="3">
    <source>
        <dbReference type="ARBA" id="ARBA00023163"/>
    </source>
</evidence>
<proteinExistence type="predicted"/>
<feature type="domain" description="HTH gntR-type" evidence="4">
    <location>
        <begin position="11"/>
        <end position="78"/>
    </location>
</feature>